<keyword evidence="3" id="KW-0597">Phosphoprotein</keyword>
<dbReference type="PRINTS" id="PR00344">
    <property type="entry name" value="BCTRLSENSOR"/>
</dbReference>
<dbReference type="Gene3D" id="3.30.450.20">
    <property type="entry name" value="PAS domain"/>
    <property type="match status" value="1"/>
</dbReference>
<evidence type="ECO:0000256" key="7">
    <source>
        <dbReference type="ARBA" id="ARBA00022840"/>
    </source>
</evidence>
<dbReference type="SMART" id="SM00086">
    <property type="entry name" value="PAC"/>
    <property type="match status" value="1"/>
</dbReference>
<dbReference type="Gene3D" id="3.30.565.10">
    <property type="entry name" value="Histidine kinase-like ATPase, C-terminal domain"/>
    <property type="match status" value="1"/>
</dbReference>
<keyword evidence="9" id="KW-1133">Transmembrane helix</keyword>
<evidence type="ECO:0000256" key="8">
    <source>
        <dbReference type="ARBA" id="ARBA00023012"/>
    </source>
</evidence>
<dbReference type="PROSITE" id="PS50113">
    <property type="entry name" value="PAC"/>
    <property type="match status" value="1"/>
</dbReference>
<dbReference type="CDD" id="cd00130">
    <property type="entry name" value="PAS"/>
    <property type="match status" value="1"/>
</dbReference>
<evidence type="ECO:0000313" key="13">
    <source>
        <dbReference type="EMBL" id="WLR43275.1"/>
    </source>
</evidence>
<name>A0ABY9JXV4_9BACI</name>
<dbReference type="Pfam" id="PF00989">
    <property type="entry name" value="PAS"/>
    <property type="match status" value="1"/>
</dbReference>
<dbReference type="PANTHER" id="PTHR43065">
    <property type="entry name" value="SENSOR HISTIDINE KINASE"/>
    <property type="match status" value="1"/>
</dbReference>
<dbReference type="InterPro" id="IPR003594">
    <property type="entry name" value="HATPase_dom"/>
</dbReference>
<dbReference type="RefSeq" id="WP_226539733.1">
    <property type="nucleotide sequence ID" value="NZ_CP129013.1"/>
</dbReference>
<evidence type="ECO:0000259" key="10">
    <source>
        <dbReference type="PROSITE" id="PS50109"/>
    </source>
</evidence>
<feature type="transmembrane region" description="Helical" evidence="9">
    <location>
        <begin position="35"/>
        <end position="56"/>
    </location>
</feature>
<dbReference type="SUPFAM" id="SSF55874">
    <property type="entry name" value="ATPase domain of HSP90 chaperone/DNA topoisomerase II/histidine kinase"/>
    <property type="match status" value="1"/>
</dbReference>
<dbReference type="InterPro" id="IPR001610">
    <property type="entry name" value="PAC"/>
</dbReference>
<dbReference type="InterPro" id="IPR004358">
    <property type="entry name" value="Sig_transdc_His_kin-like_C"/>
</dbReference>
<dbReference type="SMART" id="SM00387">
    <property type="entry name" value="HATPase_c"/>
    <property type="match status" value="1"/>
</dbReference>
<dbReference type="SUPFAM" id="SSF55785">
    <property type="entry name" value="PYP-like sensor domain (PAS domain)"/>
    <property type="match status" value="1"/>
</dbReference>
<dbReference type="InterPro" id="IPR036890">
    <property type="entry name" value="HATPase_C_sf"/>
</dbReference>
<feature type="domain" description="PAS" evidence="11">
    <location>
        <begin position="76"/>
        <end position="146"/>
    </location>
</feature>
<feature type="transmembrane region" description="Helical" evidence="9">
    <location>
        <begin position="9"/>
        <end position="29"/>
    </location>
</feature>
<keyword evidence="9" id="KW-0472">Membrane</keyword>
<keyword evidence="8" id="KW-0902">Two-component regulatory system</keyword>
<dbReference type="SUPFAM" id="SSF47384">
    <property type="entry name" value="Homodimeric domain of signal transducing histidine kinase"/>
    <property type="match status" value="1"/>
</dbReference>
<evidence type="ECO:0000256" key="5">
    <source>
        <dbReference type="ARBA" id="ARBA00022741"/>
    </source>
</evidence>
<organism evidence="13 14">
    <name type="scientific">Bacillus carboniphilus</name>
    <dbReference type="NCBI Taxonomy" id="86663"/>
    <lineage>
        <taxon>Bacteria</taxon>
        <taxon>Bacillati</taxon>
        <taxon>Bacillota</taxon>
        <taxon>Bacilli</taxon>
        <taxon>Bacillales</taxon>
        <taxon>Bacillaceae</taxon>
        <taxon>Bacillus</taxon>
    </lineage>
</organism>
<evidence type="ECO:0000256" key="1">
    <source>
        <dbReference type="ARBA" id="ARBA00000085"/>
    </source>
</evidence>
<feature type="domain" description="Histidine kinase" evidence="10">
    <location>
        <begin position="223"/>
        <end position="427"/>
    </location>
</feature>
<reference evidence="13 14" key="1">
    <citation type="submission" date="2023-06" db="EMBL/GenBank/DDBJ databases">
        <title>Five Gram-positive bacteria isolated from mangrove sediments in Shenzhen, Guangdong, China.</title>
        <authorList>
            <person name="Yu S."/>
            <person name="Zheng W."/>
            <person name="Huang Y."/>
        </authorList>
    </citation>
    <scope>NUCLEOTIDE SEQUENCE [LARGE SCALE GENOMIC DNA]</scope>
    <source>
        <strain evidence="13 14">SaN35-3</strain>
    </source>
</reference>
<evidence type="ECO:0000313" key="14">
    <source>
        <dbReference type="Proteomes" id="UP001197974"/>
    </source>
</evidence>
<gene>
    <name evidence="13" type="ORF">LC087_03520</name>
</gene>
<dbReference type="Pfam" id="PF00512">
    <property type="entry name" value="HisKA"/>
    <property type="match status" value="1"/>
</dbReference>
<dbReference type="Pfam" id="PF02518">
    <property type="entry name" value="HATPase_c"/>
    <property type="match status" value="1"/>
</dbReference>
<dbReference type="GO" id="GO:0005524">
    <property type="term" value="F:ATP binding"/>
    <property type="evidence" value="ECO:0007669"/>
    <property type="project" value="UniProtKB-KW"/>
</dbReference>
<accession>A0ABY9JXV4</accession>
<keyword evidence="6" id="KW-0418">Kinase</keyword>
<keyword evidence="5" id="KW-0547">Nucleotide-binding</keyword>
<dbReference type="InterPro" id="IPR000014">
    <property type="entry name" value="PAS"/>
</dbReference>
<evidence type="ECO:0000256" key="6">
    <source>
        <dbReference type="ARBA" id="ARBA00022777"/>
    </source>
</evidence>
<feature type="domain" description="PAC" evidence="12">
    <location>
        <begin position="150"/>
        <end position="202"/>
    </location>
</feature>
<dbReference type="InterPro" id="IPR013767">
    <property type="entry name" value="PAS_fold"/>
</dbReference>
<dbReference type="Proteomes" id="UP001197974">
    <property type="component" value="Chromosome"/>
</dbReference>
<dbReference type="InterPro" id="IPR000700">
    <property type="entry name" value="PAS-assoc_C"/>
</dbReference>
<dbReference type="Gene3D" id="1.10.287.130">
    <property type="match status" value="1"/>
</dbReference>
<dbReference type="PROSITE" id="PS50112">
    <property type="entry name" value="PAS"/>
    <property type="match status" value="1"/>
</dbReference>
<dbReference type="PANTHER" id="PTHR43065:SF34">
    <property type="entry name" value="SPORULATION KINASE A"/>
    <property type="match status" value="1"/>
</dbReference>
<dbReference type="InterPro" id="IPR035965">
    <property type="entry name" value="PAS-like_dom_sf"/>
</dbReference>
<evidence type="ECO:0000256" key="9">
    <source>
        <dbReference type="SAM" id="Phobius"/>
    </source>
</evidence>
<keyword evidence="7 13" id="KW-0067">ATP-binding</keyword>
<dbReference type="InterPro" id="IPR005467">
    <property type="entry name" value="His_kinase_dom"/>
</dbReference>
<proteinExistence type="predicted"/>
<evidence type="ECO:0000256" key="2">
    <source>
        <dbReference type="ARBA" id="ARBA00012438"/>
    </source>
</evidence>
<dbReference type="InterPro" id="IPR036097">
    <property type="entry name" value="HisK_dim/P_sf"/>
</dbReference>
<keyword evidence="14" id="KW-1185">Reference proteome</keyword>
<protein>
    <recommendedName>
        <fullName evidence="2">histidine kinase</fullName>
        <ecNumber evidence="2">2.7.13.3</ecNumber>
    </recommendedName>
</protein>
<dbReference type="CDD" id="cd00082">
    <property type="entry name" value="HisKA"/>
    <property type="match status" value="1"/>
</dbReference>
<dbReference type="NCBIfam" id="TIGR00229">
    <property type="entry name" value="sensory_box"/>
    <property type="match status" value="1"/>
</dbReference>
<dbReference type="SMART" id="SM00388">
    <property type="entry name" value="HisKA"/>
    <property type="match status" value="1"/>
</dbReference>
<evidence type="ECO:0000259" key="11">
    <source>
        <dbReference type="PROSITE" id="PS50112"/>
    </source>
</evidence>
<sequence>MNQYRGRMIASSTVIVVVCLWNFIFYVILKNQPYWKIDFLFTLAIVIIAWWLGMYYDRSKHYLQRIKLSEQRFRKLSTEMNHVLTHIQDVVFQTDSTGKISYLNHAWEKLTGYTVNESTHSIIYHFIPFDNKEEVQKKMKECVKNNVEHTRFEVSYKKKDGGKFWGMIHLTFYYNEYGVFEGTVGTITDITERVYAEEELIEMNEHLAIQSQKLAIAGQLAAGIAHEVRNPLTSINGFLQLIYREGREDRQYFQIIFDEIKRIEVVLSELLMLAKPQAIYFQEVNVVEVVQQVVTFTQSNATLHNINIEFINKGNDIYILCDENQLKQVFINLIKNSIEAMNNGGNILVTSYRKNGQAVITIEDEGMGMTDEQIEKLGEPFFTTKEKGTGLGMTVCLRIIKDHQGQLHVKSVPGKGTKISISIPVTDSVLVNQDRIIVT</sequence>
<dbReference type="InterPro" id="IPR003661">
    <property type="entry name" value="HisK_dim/P_dom"/>
</dbReference>
<evidence type="ECO:0000256" key="3">
    <source>
        <dbReference type="ARBA" id="ARBA00022553"/>
    </source>
</evidence>
<evidence type="ECO:0000256" key="4">
    <source>
        <dbReference type="ARBA" id="ARBA00022679"/>
    </source>
</evidence>
<dbReference type="EMBL" id="CP129013">
    <property type="protein sequence ID" value="WLR43275.1"/>
    <property type="molecule type" value="Genomic_DNA"/>
</dbReference>
<dbReference type="PROSITE" id="PS50109">
    <property type="entry name" value="HIS_KIN"/>
    <property type="match status" value="1"/>
</dbReference>
<comment type="catalytic activity">
    <reaction evidence="1">
        <text>ATP + protein L-histidine = ADP + protein N-phospho-L-histidine.</text>
        <dbReference type="EC" id="2.7.13.3"/>
    </reaction>
</comment>
<dbReference type="SMART" id="SM00091">
    <property type="entry name" value="PAS"/>
    <property type="match status" value="1"/>
</dbReference>
<evidence type="ECO:0000259" key="12">
    <source>
        <dbReference type="PROSITE" id="PS50113"/>
    </source>
</evidence>
<dbReference type="EC" id="2.7.13.3" evidence="2"/>
<keyword evidence="4" id="KW-0808">Transferase</keyword>
<keyword evidence="9" id="KW-0812">Transmembrane</keyword>